<dbReference type="AlphaFoldDB" id="A0AA88WYM7"/>
<dbReference type="InterPro" id="IPR013103">
    <property type="entry name" value="RVT_2"/>
</dbReference>
<dbReference type="Pfam" id="PF07727">
    <property type="entry name" value="RVT_2"/>
    <property type="match status" value="1"/>
</dbReference>
<gene>
    <name evidence="2" type="ORF">RJ639_031561</name>
</gene>
<evidence type="ECO:0000313" key="2">
    <source>
        <dbReference type="EMBL" id="KAK3036693.1"/>
    </source>
</evidence>
<evidence type="ECO:0000259" key="1">
    <source>
        <dbReference type="Pfam" id="PF07727"/>
    </source>
</evidence>
<name>A0AA88WYM7_9ASTE</name>
<reference evidence="2" key="1">
    <citation type="submission" date="2022-12" db="EMBL/GenBank/DDBJ databases">
        <title>Draft genome assemblies for two species of Escallonia (Escalloniales).</title>
        <authorList>
            <person name="Chanderbali A."/>
            <person name="Dervinis C."/>
            <person name="Anghel I."/>
            <person name="Soltis D."/>
            <person name="Soltis P."/>
            <person name="Zapata F."/>
        </authorList>
    </citation>
    <scope>NUCLEOTIDE SEQUENCE</scope>
    <source>
        <strain evidence="2">UCBG64.0493</strain>
        <tissue evidence="2">Leaf</tissue>
    </source>
</reference>
<sequence length="221" mass="25289">MTQNIIQGHPHRLVAHLFFCNIISNVHLQGSTSHGGTHNTFTANIYLFLSKPSKILVSLQVNKRLSVLTLFQARNGLRKQPFLAVGVHAIISRNQFWEPLEGLHRLQLITKLLKKFGLRVTFHESLMRPKKKEFIDAGKGHGVREKVELEVQDPDSLPIVPIDEEDVKHTSIRVLLAMVTLYDLKLEQLDVKIAFLHGELEEQIFIRQSEGFVIQDKEDHV</sequence>
<keyword evidence="3" id="KW-1185">Reference proteome</keyword>
<proteinExistence type="predicted"/>
<evidence type="ECO:0000313" key="3">
    <source>
        <dbReference type="Proteomes" id="UP001188597"/>
    </source>
</evidence>
<comment type="caution">
    <text evidence="2">The sequence shown here is derived from an EMBL/GenBank/DDBJ whole genome shotgun (WGS) entry which is preliminary data.</text>
</comment>
<accession>A0AA88WYM7</accession>
<feature type="domain" description="Reverse transcriptase Ty1/copia-type" evidence="1">
    <location>
        <begin position="167"/>
        <end position="220"/>
    </location>
</feature>
<dbReference type="EMBL" id="JAVXUP010000141">
    <property type="protein sequence ID" value="KAK3036693.1"/>
    <property type="molecule type" value="Genomic_DNA"/>
</dbReference>
<protein>
    <recommendedName>
        <fullName evidence="1">Reverse transcriptase Ty1/copia-type domain-containing protein</fullName>
    </recommendedName>
</protein>
<organism evidence="2 3">
    <name type="scientific">Escallonia herrerae</name>
    <dbReference type="NCBI Taxonomy" id="1293975"/>
    <lineage>
        <taxon>Eukaryota</taxon>
        <taxon>Viridiplantae</taxon>
        <taxon>Streptophyta</taxon>
        <taxon>Embryophyta</taxon>
        <taxon>Tracheophyta</taxon>
        <taxon>Spermatophyta</taxon>
        <taxon>Magnoliopsida</taxon>
        <taxon>eudicotyledons</taxon>
        <taxon>Gunneridae</taxon>
        <taxon>Pentapetalae</taxon>
        <taxon>asterids</taxon>
        <taxon>campanulids</taxon>
        <taxon>Escalloniales</taxon>
        <taxon>Escalloniaceae</taxon>
        <taxon>Escallonia</taxon>
    </lineage>
</organism>
<dbReference type="Proteomes" id="UP001188597">
    <property type="component" value="Unassembled WGS sequence"/>
</dbReference>